<keyword evidence="4" id="KW-0378">Hydrolase</keyword>
<evidence type="ECO:0008006" key="9">
    <source>
        <dbReference type="Google" id="ProtNLM"/>
    </source>
</evidence>
<dbReference type="EMBL" id="SJZI01000042">
    <property type="protein sequence ID" value="TCJ14578.1"/>
    <property type="molecule type" value="Genomic_DNA"/>
</dbReference>
<gene>
    <name evidence="7" type="ORF">EPD60_11380</name>
</gene>
<dbReference type="InterPro" id="IPR008947">
    <property type="entry name" value="PLipase_C/P1_nuclease_dom_sf"/>
</dbReference>
<keyword evidence="1" id="KW-0540">Nuclease</keyword>
<dbReference type="OrthoDB" id="267579at2"/>
<evidence type="ECO:0000313" key="8">
    <source>
        <dbReference type="Proteomes" id="UP000295334"/>
    </source>
</evidence>
<dbReference type="GO" id="GO:0003676">
    <property type="term" value="F:nucleic acid binding"/>
    <property type="evidence" value="ECO:0007669"/>
    <property type="project" value="InterPro"/>
</dbReference>
<sequence>MKSTRLFGLLALAVVALSSWGFLVHRTTTQLAVYQLPENLQYFFHENLDYLVRYSVRPDQRRNSDPTEGPKHFIDIERFGADAINTMPHDWKGAVAKYGEDSLKKNGIVPYWVIDQKNKLTEAFRNGNRDSILYYAADLAHYIEDAHVPLHTTENHDGQLSGQKGMHSLWESTIPEIELANYNLYEEHKATYIKKPEEAIWKAVRESNALLPQMFSLEKEVTKEFTDSTKYRVQMRNGRESRSYSSAFAKAYAARLGNSINTQLLKSAHLVSDFWYTAWVDAGKPSLEGLMKAPHSAEQRAAWAKELISYKTGQLLKDGLLRARQNQKEGGSGD</sequence>
<dbReference type="InterPro" id="IPR003154">
    <property type="entry name" value="S1/P1nuclease"/>
</dbReference>
<evidence type="ECO:0000256" key="1">
    <source>
        <dbReference type="ARBA" id="ARBA00022722"/>
    </source>
</evidence>
<dbReference type="GO" id="GO:0046872">
    <property type="term" value="F:metal ion binding"/>
    <property type="evidence" value="ECO:0007669"/>
    <property type="project" value="UniProtKB-KW"/>
</dbReference>
<dbReference type="CDD" id="cd10981">
    <property type="entry name" value="ZnPC_S1P1"/>
    <property type="match status" value="1"/>
</dbReference>
<dbReference type="Gene3D" id="1.10.575.10">
    <property type="entry name" value="P1 Nuclease"/>
    <property type="match status" value="1"/>
</dbReference>
<evidence type="ECO:0000256" key="6">
    <source>
        <dbReference type="ARBA" id="ARBA00023180"/>
    </source>
</evidence>
<dbReference type="GO" id="GO:0016788">
    <property type="term" value="F:hydrolase activity, acting on ester bonds"/>
    <property type="evidence" value="ECO:0007669"/>
    <property type="project" value="InterPro"/>
</dbReference>
<name>A0A4R1BCA5_9BACT</name>
<comment type="caution">
    <text evidence="7">The sequence shown here is derived from an EMBL/GenBank/DDBJ whole genome shotgun (WGS) entry which is preliminary data.</text>
</comment>
<evidence type="ECO:0000313" key="7">
    <source>
        <dbReference type="EMBL" id="TCJ14578.1"/>
    </source>
</evidence>
<dbReference type="RefSeq" id="WP_131449568.1">
    <property type="nucleotide sequence ID" value="NZ_SJZI01000042.1"/>
</dbReference>
<evidence type="ECO:0000256" key="4">
    <source>
        <dbReference type="ARBA" id="ARBA00022801"/>
    </source>
</evidence>
<organism evidence="7 8">
    <name type="scientific">Flaviaesturariibacter flavus</name>
    <dbReference type="NCBI Taxonomy" id="2502780"/>
    <lineage>
        <taxon>Bacteria</taxon>
        <taxon>Pseudomonadati</taxon>
        <taxon>Bacteroidota</taxon>
        <taxon>Chitinophagia</taxon>
        <taxon>Chitinophagales</taxon>
        <taxon>Chitinophagaceae</taxon>
        <taxon>Flaviaestuariibacter</taxon>
    </lineage>
</organism>
<evidence type="ECO:0000256" key="2">
    <source>
        <dbReference type="ARBA" id="ARBA00022723"/>
    </source>
</evidence>
<keyword evidence="5" id="KW-1015">Disulfide bond</keyword>
<keyword evidence="2" id="KW-0479">Metal-binding</keyword>
<dbReference type="GO" id="GO:0006308">
    <property type="term" value="P:DNA catabolic process"/>
    <property type="evidence" value="ECO:0007669"/>
    <property type="project" value="InterPro"/>
</dbReference>
<dbReference type="AlphaFoldDB" id="A0A4R1BCA5"/>
<protein>
    <recommendedName>
        <fullName evidence="9">S1/P1 Nuclease</fullName>
    </recommendedName>
</protein>
<dbReference type="SUPFAM" id="SSF48537">
    <property type="entry name" value="Phospholipase C/P1 nuclease"/>
    <property type="match status" value="1"/>
</dbReference>
<proteinExistence type="predicted"/>
<dbReference type="GO" id="GO:0004519">
    <property type="term" value="F:endonuclease activity"/>
    <property type="evidence" value="ECO:0007669"/>
    <property type="project" value="UniProtKB-KW"/>
</dbReference>
<dbReference type="Proteomes" id="UP000295334">
    <property type="component" value="Unassembled WGS sequence"/>
</dbReference>
<dbReference type="Pfam" id="PF02265">
    <property type="entry name" value="S1-P1_nuclease"/>
    <property type="match status" value="1"/>
</dbReference>
<keyword evidence="8" id="KW-1185">Reference proteome</keyword>
<accession>A0A4R1BCA5</accession>
<reference evidence="7 8" key="1">
    <citation type="submission" date="2019-03" db="EMBL/GenBank/DDBJ databases">
        <authorList>
            <person name="Kim M.K.M."/>
        </authorList>
    </citation>
    <scope>NUCLEOTIDE SEQUENCE [LARGE SCALE GENOMIC DNA]</scope>
    <source>
        <strain evidence="7 8">17J68-12</strain>
    </source>
</reference>
<keyword evidence="6" id="KW-0325">Glycoprotein</keyword>
<keyword evidence="3" id="KW-0255">Endonuclease</keyword>
<evidence type="ECO:0000256" key="3">
    <source>
        <dbReference type="ARBA" id="ARBA00022759"/>
    </source>
</evidence>
<evidence type="ECO:0000256" key="5">
    <source>
        <dbReference type="ARBA" id="ARBA00023157"/>
    </source>
</evidence>